<feature type="transmembrane region" description="Helical" evidence="2">
    <location>
        <begin position="402"/>
        <end position="424"/>
    </location>
</feature>
<feature type="region of interest" description="Disordered" evidence="1">
    <location>
        <begin position="888"/>
        <end position="921"/>
    </location>
</feature>
<name>A0A0S4JR18_BODSA</name>
<evidence type="ECO:0000313" key="3">
    <source>
        <dbReference type="EMBL" id="CUG92650.1"/>
    </source>
</evidence>
<accession>A0A0S4JR18</accession>
<keyword evidence="4" id="KW-1185">Reference proteome</keyword>
<reference evidence="4" key="1">
    <citation type="submission" date="2015-09" db="EMBL/GenBank/DDBJ databases">
        <authorList>
            <consortium name="Pathogen Informatics"/>
        </authorList>
    </citation>
    <scope>NUCLEOTIDE SEQUENCE [LARGE SCALE GENOMIC DNA]</scope>
    <source>
        <strain evidence="4">Lake Konstanz</strain>
    </source>
</reference>
<sequence>MTQGSHNARGGNGSDFTPIIRFAPPLSTLLRLNRDELPLMLANERVQLIYKDQTELKAIAMDHVDSPSSAGNGGKFVAPLNPKQAQTFAPFRTIPKHFDHVLHAVCHALHGDILRYNELVDALRIRFLGTDRAHNDSVKTKVKLESVLYALCESQSCTVDILVISPNRDSCSLYTKFTSHVLYEGEGDGFHAPQAPRTLVVLEFDSAAGTWSPVGYSIGNSVAAPQDSSKALSTTPVAAVAGPSEVGANNSAPQKVSVASRFMNALTRSKQPTHAPVSILTVDSSSDDEGSILGASIDGPRNFEAIVREADKIYHTNPYIEMQHGAAGGGPRGDVVLFQQRKPGDTGDDQVTVVSTSQSRDPQDYPFHSIRYPNLDMMDCGCCDLFVETANMKYFPSACVRLLVTLLFASAAAGLSIALLVLWWGDDHSTCCAHSSNPSVCWNQTSEAFLNVSTNDGMEAQCFDWMCPADGALQQHAQHAYFYGQALGPGQCLWLAIAGSLVCFGMSVAVNHFTIRFLALFKAKPRFMYWLSFLHICLAAALCAVCSYLLFLVVDLRRGTSTVVECGWYGANSVERGLCNDAAASQCVSVVAVMLPHAHDTVIFALAIALVACSGLHFLTSLIPTVPSEDNRVSIPHAIPDTAIFVPGIYAPDGATKEQIERLQLDMQLRAISGEGNRWDNKGGVRHGGTSRPLAFGKKPTDTSARGAESLKSRFANAMRKVRMQVATQRALRRASLETEGSTSTLQNANTHFAVHESGDRYMNSDARQIERKLSLTFKPRTNDQAHLSGATLRDVQRISKRIRDNLNAGGPPLPEAAWESHGALHRGREHPLADAVPVLDKYDHMEQQVEKFRHVTVVRDAVLDDIVERLGKKQSASHHLQPVAIAPHPEPALHPATAEEEDAFDQTRAYYPSIQRQPHE</sequence>
<evidence type="ECO:0000313" key="4">
    <source>
        <dbReference type="Proteomes" id="UP000051952"/>
    </source>
</evidence>
<organism evidence="3 4">
    <name type="scientific">Bodo saltans</name>
    <name type="common">Flagellated protozoan</name>
    <dbReference type="NCBI Taxonomy" id="75058"/>
    <lineage>
        <taxon>Eukaryota</taxon>
        <taxon>Discoba</taxon>
        <taxon>Euglenozoa</taxon>
        <taxon>Kinetoplastea</taxon>
        <taxon>Metakinetoplastina</taxon>
        <taxon>Eubodonida</taxon>
        <taxon>Bodonidae</taxon>
        <taxon>Bodo</taxon>
    </lineage>
</organism>
<dbReference type="AlphaFoldDB" id="A0A0S4JR18"/>
<feature type="region of interest" description="Disordered" evidence="1">
    <location>
        <begin position="678"/>
        <end position="707"/>
    </location>
</feature>
<dbReference type="VEuPathDB" id="TriTrypDB:BSAL_38675"/>
<protein>
    <submittedName>
        <fullName evidence="3">Transmembrane protein, putative</fullName>
    </submittedName>
</protein>
<dbReference type="Proteomes" id="UP000051952">
    <property type="component" value="Unassembled WGS sequence"/>
</dbReference>
<gene>
    <name evidence="3" type="ORF">BSAL_38675</name>
</gene>
<keyword evidence="2" id="KW-0472">Membrane</keyword>
<feature type="transmembrane region" description="Helical" evidence="2">
    <location>
        <begin position="527"/>
        <end position="551"/>
    </location>
</feature>
<evidence type="ECO:0000256" key="2">
    <source>
        <dbReference type="SAM" id="Phobius"/>
    </source>
</evidence>
<keyword evidence="2 3" id="KW-0812">Transmembrane</keyword>
<dbReference type="OrthoDB" id="266882at2759"/>
<evidence type="ECO:0000256" key="1">
    <source>
        <dbReference type="SAM" id="MobiDB-lite"/>
    </source>
</evidence>
<dbReference type="EMBL" id="CYKH01002074">
    <property type="protein sequence ID" value="CUG92650.1"/>
    <property type="molecule type" value="Genomic_DNA"/>
</dbReference>
<feature type="transmembrane region" description="Helical" evidence="2">
    <location>
        <begin position="493"/>
        <end position="515"/>
    </location>
</feature>
<keyword evidence="2" id="KW-1133">Transmembrane helix</keyword>
<feature type="transmembrane region" description="Helical" evidence="2">
    <location>
        <begin position="602"/>
        <end position="623"/>
    </location>
</feature>
<proteinExistence type="predicted"/>